<dbReference type="Proteomes" id="UP000266178">
    <property type="component" value="Unassembled WGS sequence"/>
</dbReference>
<evidence type="ECO:0000259" key="1">
    <source>
        <dbReference type="Pfam" id="PF08421"/>
    </source>
</evidence>
<dbReference type="SUPFAM" id="SSF53335">
    <property type="entry name" value="S-adenosyl-L-methionine-dependent methyltransferases"/>
    <property type="match status" value="1"/>
</dbReference>
<dbReference type="Gene3D" id="6.10.250.3100">
    <property type="match status" value="1"/>
</dbReference>
<dbReference type="Pfam" id="PF08484">
    <property type="entry name" value="Methyltransf_14"/>
    <property type="match status" value="1"/>
</dbReference>
<dbReference type="InterPro" id="IPR038576">
    <property type="entry name" value="Methyltransf_Zn-bd_dom_put_sf"/>
</dbReference>
<organism evidence="3 4">
    <name type="scientific">Meiothermus granaticius NBRC 107808</name>
    <dbReference type="NCBI Taxonomy" id="1227551"/>
    <lineage>
        <taxon>Bacteria</taxon>
        <taxon>Thermotogati</taxon>
        <taxon>Deinococcota</taxon>
        <taxon>Deinococci</taxon>
        <taxon>Thermales</taxon>
        <taxon>Thermaceae</taxon>
        <taxon>Meiothermus</taxon>
    </lineage>
</organism>
<feature type="domain" description="C-methyltransferase" evidence="2">
    <location>
        <begin position="222"/>
        <end position="372"/>
    </location>
</feature>
<dbReference type="InterPro" id="IPR029063">
    <property type="entry name" value="SAM-dependent_MTases_sf"/>
</dbReference>
<dbReference type="AlphaFoldDB" id="A0A399F1C2"/>
<dbReference type="Pfam" id="PF08421">
    <property type="entry name" value="Methyltransf_13"/>
    <property type="match status" value="1"/>
</dbReference>
<dbReference type="InterPro" id="IPR013691">
    <property type="entry name" value="MeTrfase_14"/>
</dbReference>
<dbReference type="Gene3D" id="3.40.50.720">
    <property type="entry name" value="NAD(P)-binding Rossmann-like Domain"/>
    <property type="match status" value="1"/>
</dbReference>
<feature type="domain" description="Methyltransferase putative zinc binding" evidence="1">
    <location>
        <begin position="2"/>
        <end position="43"/>
    </location>
</feature>
<dbReference type="Gene3D" id="6.20.50.110">
    <property type="entry name" value="Methyltransferase, zinc-binding domain"/>
    <property type="match status" value="1"/>
</dbReference>
<sequence length="390" mass="42941">MVPFLNLGRLPISETLALDRLHLQETRLPLELAFCKRCSLVQLLGDSTFDPTHPIPARPYQGLSQRLLHDHQLLAGARVLGVQSLSSEDLGRLQHAGVEVLYIEPAPELAGPAQAKGVSVRRAVFDRTLAEQLANEGFQADVVLAGEVLAYASDLNGLMEGLVGVLSEHGILFLELPDLAGWLQERRFDRFNHRMQHYFSLHALSHLLRRHGLWLNGLETLSGGGLRAYASRRRMAEPPLTQHLAEEKRLGLTGAVYYQEFASAVASVREALLTLLTELRARGYRIAAYGAGEMGSLLLNFVGLGSEVVEFVVEESPARQGRFIPGVRVPIHPPTRLLEERPEYLLVLCEAGKALESSEYVTRGGKLILPLPYPEIVNPAARSVGLRVGV</sequence>
<evidence type="ECO:0000313" key="4">
    <source>
        <dbReference type="Proteomes" id="UP000266178"/>
    </source>
</evidence>
<accession>A0A399F1C2</accession>
<dbReference type="Pfam" id="PF13489">
    <property type="entry name" value="Methyltransf_23"/>
    <property type="match status" value="1"/>
</dbReference>
<reference evidence="3 4" key="1">
    <citation type="submission" date="2018-08" db="EMBL/GenBank/DDBJ databases">
        <title>Meiothermus granaticius genome AF-68 sequencing project.</title>
        <authorList>
            <person name="Da Costa M.S."/>
            <person name="Albuquerque L."/>
            <person name="Raposo P."/>
            <person name="Froufe H.J.C."/>
            <person name="Barroso C.S."/>
            <person name="Egas C."/>
        </authorList>
    </citation>
    <scope>NUCLEOTIDE SEQUENCE [LARGE SCALE GENOMIC DNA]</scope>
    <source>
        <strain evidence="3 4">AF-68</strain>
    </source>
</reference>
<evidence type="ECO:0000259" key="2">
    <source>
        <dbReference type="Pfam" id="PF08484"/>
    </source>
</evidence>
<evidence type="ECO:0008006" key="5">
    <source>
        <dbReference type="Google" id="ProtNLM"/>
    </source>
</evidence>
<comment type="caution">
    <text evidence="3">The sequence shown here is derived from an EMBL/GenBank/DDBJ whole genome shotgun (WGS) entry which is preliminary data.</text>
</comment>
<keyword evidence="4" id="KW-1185">Reference proteome</keyword>
<protein>
    <recommendedName>
        <fullName evidence="5">Methyltransferase domain protein</fullName>
    </recommendedName>
</protein>
<dbReference type="EMBL" id="QWLB01000078">
    <property type="protein sequence ID" value="RIH90577.1"/>
    <property type="molecule type" value="Genomic_DNA"/>
</dbReference>
<name>A0A399F1C2_9DEIN</name>
<dbReference type="InterPro" id="IPR013630">
    <property type="entry name" value="Methyltransf_Zn-bd_dom_put"/>
</dbReference>
<evidence type="ECO:0000313" key="3">
    <source>
        <dbReference type="EMBL" id="RIH90577.1"/>
    </source>
</evidence>
<dbReference type="Gene3D" id="3.40.50.150">
    <property type="entry name" value="Vaccinia Virus protein VP39"/>
    <property type="match status" value="1"/>
</dbReference>
<gene>
    <name evidence="3" type="ORF">Mgrana_03222</name>
</gene>
<proteinExistence type="predicted"/>